<dbReference type="OrthoDB" id="427886at2759"/>
<dbReference type="GO" id="GO:0003723">
    <property type="term" value="F:RNA binding"/>
    <property type="evidence" value="ECO:0007669"/>
    <property type="project" value="TreeGrafter"/>
</dbReference>
<evidence type="ECO:0000259" key="4">
    <source>
        <dbReference type="Pfam" id="PF08698"/>
    </source>
</evidence>
<feature type="region of interest" description="Disordered" evidence="3">
    <location>
        <begin position="294"/>
        <end position="320"/>
    </location>
</feature>
<evidence type="ECO:0000256" key="3">
    <source>
        <dbReference type="SAM" id="MobiDB-lite"/>
    </source>
</evidence>
<evidence type="ECO:0000256" key="1">
    <source>
        <dbReference type="ARBA" id="ARBA00004604"/>
    </source>
</evidence>
<proteinExistence type="predicted"/>
<comment type="caution">
    <text evidence="5">The sequence shown here is derived from an EMBL/GenBank/DDBJ whole genome shotgun (WGS) entry which is preliminary data.</text>
</comment>
<sequence>MTSITTSPTTTPKGKGKAKALPSSPLASPSLPAAHESSESSTSSSASSSDSSSASDSDFDDSDSEDEITQEYLDSLLEKARQNILAKQGEGSSANLAEDFTPPAEEDILLLGDAKSEQQKLPALDPGRIPKPYITLGATRRDPSSLNDPDAERTAQSTSSLKAPAPPLPPPELTNSGKPLTKKEKKALKNKTAGPDWFDLPAPAEADLPRLHREVEALRLRNQLDPKRFYRKEEGEGKGIKGLPKHFAIGTIIPTSMPFGTTSGDNLSRAERKRTLVDELVDDAEARRYAKRKFSELQTSRGKTGRGTLHAKKMARKPKW</sequence>
<name>A0A4Y9ZUH7_9AGAM</name>
<dbReference type="PANTHER" id="PTHR21686">
    <property type="entry name" value="DEOXYNUCLEOTIDYLTRANSFERASE TERMINAL-INTERACTING PROTEIN 2"/>
    <property type="match status" value="1"/>
</dbReference>
<dbReference type="AlphaFoldDB" id="A0A4Y9ZUH7"/>
<keyword evidence="6" id="KW-1185">Reference proteome</keyword>
<dbReference type="InterPro" id="IPR014810">
    <property type="entry name" value="Fcf2_C"/>
</dbReference>
<reference evidence="5 6" key="1">
    <citation type="submission" date="2019-02" db="EMBL/GenBank/DDBJ databases">
        <title>Genome sequencing of the rare red list fungi Hericium alpestre (H. flagellum).</title>
        <authorList>
            <person name="Buettner E."/>
            <person name="Kellner H."/>
        </authorList>
    </citation>
    <scope>NUCLEOTIDE SEQUENCE [LARGE SCALE GENOMIC DNA]</scope>
    <source>
        <strain evidence="5 6">DSM 108284</strain>
    </source>
</reference>
<evidence type="ECO:0000256" key="2">
    <source>
        <dbReference type="ARBA" id="ARBA00023242"/>
    </source>
</evidence>
<protein>
    <recommendedName>
        <fullName evidence="4">Fcf2 pre-rRNA processing C-terminal domain-containing protein</fullName>
    </recommendedName>
</protein>
<dbReference type="GO" id="GO:0005730">
    <property type="term" value="C:nucleolus"/>
    <property type="evidence" value="ECO:0007669"/>
    <property type="project" value="UniProtKB-SubCell"/>
</dbReference>
<dbReference type="GO" id="GO:0006396">
    <property type="term" value="P:RNA processing"/>
    <property type="evidence" value="ECO:0007669"/>
    <property type="project" value="TreeGrafter"/>
</dbReference>
<gene>
    <name evidence="5" type="ORF">EWM64_g5485</name>
</gene>
<feature type="compositionally biased region" description="Low complexity" evidence="3">
    <location>
        <begin position="1"/>
        <end position="56"/>
    </location>
</feature>
<dbReference type="Proteomes" id="UP000298061">
    <property type="component" value="Unassembled WGS sequence"/>
</dbReference>
<keyword evidence="2" id="KW-0539">Nucleus</keyword>
<feature type="compositionally biased region" description="Basic residues" evidence="3">
    <location>
        <begin position="309"/>
        <end position="320"/>
    </location>
</feature>
<dbReference type="Pfam" id="PF08698">
    <property type="entry name" value="Fcf2"/>
    <property type="match status" value="1"/>
</dbReference>
<dbReference type="EMBL" id="SFCI01000663">
    <property type="protein sequence ID" value="TFY78526.1"/>
    <property type="molecule type" value="Genomic_DNA"/>
</dbReference>
<comment type="subcellular location">
    <subcellularLocation>
        <location evidence="1">Nucleus</location>
        <location evidence="1">Nucleolus</location>
    </subcellularLocation>
</comment>
<feature type="region of interest" description="Disordered" evidence="3">
    <location>
        <begin position="107"/>
        <end position="203"/>
    </location>
</feature>
<feature type="compositionally biased region" description="Acidic residues" evidence="3">
    <location>
        <begin position="57"/>
        <end position="69"/>
    </location>
</feature>
<dbReference type="STRING" id="135208.A0A4Y9ZUH7"/>
<feature type="domain" description="Fcf2 pre-rRNA processing C-terminal" evidence="4">
    <location>
        <begin position="189"/>
        <end position="293"/>
    </location>
</feature>
<accession>A0A4Y9ZUH7</accession>
<dbReference type="PANTHER" id="PTHR21686:SF12">
    <property type="entry name" value="DEOXYNUCLEOTIDYLTRANSFERASE TERMINAL-INTERACTING PROTEIN 2"/>
    <property type="match status" value="1"/>
</dbReference>
<evidence type="ECO:0000313" key="5">
    <source>
        <dbReference type="EMBL" id="TFY78526.1"/>
    </source>
</evidence>
<feature type="region of interest" description="Disordered" evidence="3">
    <location>
        <begin position="1"/>
        <end position="75"/>
    </location>
</feature>
<evidence type="ECO:0000313" key="6">
    <source>
        <dbReference type="Proteomes" id="UP000298061"/>
    </source>
</evidence>
<dbReference type="InterPro" id="IPR039883">
    <property type="entry name" value="Fcf2/DNTTIP2"/>
</dbReference>
<organism evidence="5 6">
    <name type="scientific">Hericium alpestre</name>
    <dbReference type="NCBI Taxonomy" id="135208"/>
    <lineage>
        <taxon>Eukaryota</taxon>
        <taxon>Fungi</taxon>
        <taxon>Dikarya</taxon>
        <taxon>Basidiomycota</taxon>
        <taxon>Agaricomycotina</taxon>
        <taxon>Agaricomycetes</taxon>
        <taxon>Russulales</taxon>
        <taxon>Hericiaceae</taxon>
        <taxon>Hericium</taxon>
    </lineage>
</organism>